<name>A0A974SDV7_9BACL</name>
<evidence type="ECO:0000259" key="1">
    <source>
        <dbReference type="PROSITE" id="PS51272"/>
    </source>
</evidence>
<organism evidence="2 3">
    <name type="scientific">Paenibacillus sonchi</name>
    <dbReference type="NCBI Taxonomy" id="373687"/>
    <lineage>
        <taxon>Bacteria</taxon>
        <taxon>Bacillati</taxon>
        <taxon>Bacillota</taxon>
        <taxon>Bacilli</taxon>
        <taxon>Bacillales</taxon>
        <taxon>Paenibacillaceae</taxon>
        <taxon>Paenibacillus</taxon>
        <taxon>Paenibacillus sonchi group</taxon>
    </lineage>
</organism>
<dbReference type="PANTHER" id="PTHR43308">
    <property type="entry name" value="OUTER MEMBRANE PROTEIN ALPHA-RELATED"/>
    <property type="match status" value="1"/>
</dbReference>
<dbReference type="Proteomes" id="UP000595841">
    <property type="component" value="Chromosome"/>
</dbReference>
<feature type="domain" description="SLH" evidence="1">
    <location>
        <begin position="98"/>
        <end position="161"/>
    </location>
</feature>
<gene>
    <name evidence="2" type="ORF">JI735_02465</name>
</gene>
<protein>
    <submittedName>
        <fullName evidence="2">S-layer homology domain-containing protein</fullName>
    </submittedName>
</protein>
<dbReference type="Pfam" id="PF00395">
    <property type="entry name" value="SLH"/>
    <property type="match status" value="3"/>
</dbReference>
<feature type="domain" description="SLH" evidence="1">
    <location>
        <begin position="38"/>
        <end position="97"/>
    </location>
</feature>
<dbReference type="AlphaFoldDB" id="A0A974SDV7"/>
<dbReference type="InterPro" id="IPR051465">
    <property type="entry name" value="Cell_Envelope_Struct_Comp"/>
</dbReference>
<dbReference type="EMBL" id="CP068595">
    <property type="protein sequence ID" value="QQZ61646.1"/>
    <property type="molecule type" value="Genomic_DNA"/>
</dbReference>
<proteinExistence type="predicted"/>
<sequence length="227" mass="23959">MIEPDGTVHHVPTRFVLQNGEYAAVISSLTNSTYAIVSHPVEFKDMAGHWAKAAVDDLGARLVVNGSGNGFFLPDRGITRAEFAAVLVRGLGLQAASGTSPSTDVSSSDWYSSAIQTASRHQLITGFEDGSFRPDDSITREQAMTMLAQAMQLTGLASEVSISPADLMKKFTDADQASAWALDSIAASLQAGLITGRSGTGLAPQSHVTRAEVAVLLQRLLQKSGLI</sequence>
<dbReference type="KEGG" id="pson:JI735_02465"/>
<feature type="domain" description="SLH" evidence="1">
    <location>
        <begin position="168"/>
        <end position="227"/>
    </location>
</feature>
<evidence type="ECO:0000313" key="2">
    <source>
        <dbReference type="EMBL" id="QQZ61646.1"/>
    </source>
</evidence>
<reference evidence="2 3" key="1">
    <citation type="submission" date="2021-01" db="EMBL/GenBank/DDBJ databases">
        <title>Whole genome sequence of Paenibacillus sonchi LMG 24727 for comparative genomics.</title>
        <authorList>
            <person name="Lee G."/>
            <person name="Kim M.-J."/>
            <person name="Lim K."/>
            <person name="Shin J.-H."/>
        </authorList>
    </citation>
    <scope>NUCLEOTIDE SEQUENCE [LARGE SCALE GENOMIC DNA]</scope>
    <source>
        <strain evidence="2 3">LMG 24727</strain>
    </source>
</reference>
<keyword evidence="3" id="KW-1185">Reference proteome</keyword>
<dbReference type="PANTHER" id="PTHR43308:SF5">
    <property type="entry name" value="S-LAYER PROTEIN _ PEPTIDOGLYCAN ENDO-BETA-N-ACETYLGLUCOSAMINIDASE"/>
    <property type="match status" value="1"/>
</dbReference>
<dbReference type="InterPro" id="IPR001119">
    <property type="entry name" value="SLH_dom"/>
</dbReference>
<evidence type="ECO:0000313" key="3">
    <source>
        <dbReference type="Proteomes" id="UP000595841"/>
    </source>
</evidence>
<dbReference type="PROSITE" id="PS51272">
    <property type="entry name" value="SLH"/>
    <property type="match status" value="3"/>
</dbReference>
<dbReference type="RefSeq" id="WP_202677015.1">
    <property type="nucleotide sequence ID" value="NZ_CP068595.1"/>
</dbReference>
<accession>A0A974SDV7</accession>